<evidence type="ECO:0000313" key="1">
    <source>
        <dbReference type="EMBL" id="MBU8543039.1"/>
    </source>
</evidence>
<comment type="caution">
    <text evidence="1">The sequence shown here is derived from an EMBL/GenBank/DDBJ whole genome shotgun (WGS) entry which is preliminary data.</text>
</comment>
<gene>
    <name evidence="1" type="ORF">JJQ90_04945</name>
</gene>
<evidence type="ECO:0000313" key="2">
    <source>
        <dbReference type="Proteomes" id="UP000689967"/>
    </source>
</evidence>
<proteinExistence type="predicted"/>
<dbReference type="PROSITE" id="PS51257">
    <property type="entry name" value="PROKAR_LIPOPROTEIN"/>
    <property type="match status" value="1"/>
</dbReference>
<dbReference type="Proteomes" id="UP000689967">
    <property type="component" value="Unassembled WGS sequence"/>
</dbReference>
<sequence>MNRRHIGALGFMALALSACVEQQQRPVVVMPARGCDTSFLVINRSSQTVAQLHFSHASLNGWGTDQLGANVLPPGRQMSYRAANTGQYDFRVTWANGRTAELRRVNVCVASRITVTNSGLIAN</sequence>
<accession>A0ABS6H2Y5</accession>
<keyword evidence="2" id="KW-1185">Reference proteome</keyword>
<dbReference type="EMBL" id="JAERQM010000001">
    <property type="protein sequence ID" value="MBU8543039.1"/>
    <property type="molecule type" value="Genomic_DNA"/>
</dbReference>
<name>A0ABS6H2Y5_9PROT</name>
<evidence type="ECO:0008006" key="3">
    <source>
        <dbReference type="Google" id="ProtNLM"/>
    </source>
</evidence>
<protein>
    <recommendedName>
        <fullName evidence="3">Lipoprotein</fullName>
    </recommendedName>
</protein>
<reference evidence="1 2" key="1">
    <citation type="submission" date="2021-01" db="EMBL/GenBank/DDBJ databases">
        <title>Roseomonas sp. nov, a bacterium isolated from an oil production mixture in Yumen Oilfield.</title>
        <authorList>
            <person name="Wu D."/>
        </authorList>
    </citation>
    <scope>NUCLEOTIDE SEQUENCE [LARGE SCALE GENOMIC DNA]</scope>
    <source>
        <strain evidence="1 2">ROY-5-3</strain>
    </source>
</reference>
<organism evidence="1 2">
    <name type="scientific">Falsiroseomonas oleicola</name>
    <dbReference type="NCBI Taxonomy" id="2801474"/>
    <lineage>
        <taxon>Bacteria</taxon>
        <taxon>Pseudomonadati</taxon>
        <taxon>Pseudomonadota</taxon>
        <taxon>Alphaproteobacteria</taxon>
        <taxon>Acetobacterales</taxon>
        <taxon>Roseomonadaceae</taxon>
        <taxon>Falsiroseomonas</taxon>
    </lineage>
</organism>
<dbReference type="RefSeq" id="WP_216873337.1">
    <property type="nucleotide sequence ID" value="NZ_JAERQM010000001.1"/>
</dbReference>